<evidence type="ECO:0000313" key="2">
    <source>
        <dbReference type="Proteomes" id="UP001230145"/>
    </source>
</evidence>
<reference evidence="1 2" key="1">
    <citation type="submission" date="2023-07" db="EMBL/GenBank/DDBJ databases">
        <title>Sequencing the genomes of 1000 actinobacteria strains.</title>
        <authorList>
            <person name="Klenk H.-P."/>
        </authorList>
    </citation>
    <scope>NUCLEOTIDE SEQUENCE [LARGE SCALE GENOMIC DNA]</scope>
    <source>
        <strain evidence="1 2">DSM 19515</strain>
    </source>
</reference>
<name>A0ABT9PH79_9ACTO</name>
<proteinExistence type="predicted"/>
<comment type="caution">
    <text evidence="1">The sequence shown here is derived from an EMBL/GenBank/DDBJ whole genome shotgun (WGS) entry which is preliminary data.</text>
</comment>
<gene>
    <name evidence="1" type="ORF">J2S45_000750</name>
</gene>
<accession>A0ABT9PH79</accession>
<organism evidence="1 2">
    <name type="scientific">Trueperella abortisuis</name>
    <dbReference type="NCBI Taxonomy" id="445930"/>
    <lineage>
        <taxon>Bacteria</taxon>
        <taxon>Bacillati</taxon>
        <taxon>Actinomycetota</taxon>
        <taxon>Actinomycetes</taxon>
        <taxon>Actinomycetales</taxon>
        <taxon>Actinomycetaceae</taxon>
        <taxon>Trueperella</taxon>
    </lineage>
</organism>
<dbReference type="Proteomes" id="UP001230145">
    <property type="component" value="Unassembled WGS sequence"/>
</dbReference>
<keyword evidence="2" id="KW-1185">Reference proteome</keyword>
<evidence type="ECO:0000313" key="1">
    <source>
        <dbReference type="EMBL" id="MDP9832071.1"/>
    </source>
</evidence>
<dbReference type="RefSeq" id="WP_307634582.1">
    <property type="nucleotide sequence ID" value="NZ_JAUSQL010000001.1"/>
</dbReference>
<dbReference type="EMBL" id="JAUSQL010000001">
    <property type="protein sequence ID" value="MDP9832071.1"/>
    <property type="molecule type" value="Genomic_DNA"/>
</dbReference>
<protein>
    <submittedName>
        <fullName evidence="1">Uncharacterized protein</fullName>
    </submittedName>
</protein>
<sequence>MNKSKKFSLFFEGFALEDVREVLDRCPDDVPVGYIDDEGEPFPVMAVYVSMVPPSTLQEYAKSKLDYRPPTGEQLEELDYDGAREFART</sequence>